<dbReference type="PANTHER" id="PTHR11410:SF0">
    <property type="entry name" value="ATP SYNTHASE SUBUNIT A"/>
    <property type="match status" value="1"/>
</dbReference>
<reference evidence="12" key="1">
    <citation type="submission" date="2019-08" db="EMBL/GenBank/DDBJ databases">
        <authorList>
            <person name="Kucharzyk K."/>
            <person name="Murdoch R.W."/>
            <person name="Higgins S."/>
            <person name="Loffler F."/>
        </authorList>
    </citation>
    <scope>NUCLEOTIDE SEQUENCE</scope>
</reference>
<keyword evidence="8" id="KW-0406">Ion transport</keyword>
<keyword evidence="6" id="KW-0375">Hydrogen ion transport</keyword>
<dbReference type="NCBIfam" id="TIGR01131">
    <property type="entry name" value="ATP_synt_6_or_A"/>
    <property type="match status" value="1"/>
</dbReference>
<dbReference type="GO" id="GO:0046933">
    <property type="term" value="F:proton-transporting ATP synthase activity, rotational mechanism"/>
    <property type="evidence" value="ECO:0007669"/>
    <property type="project" value="TreeGrafter"/>
</dbReference>
<evidence type="ECO:0000256" key="7">
    <source>
        <dbReference type="ARBA" id="ARBA00022989"/>
    </source>
</evidence>
<accession>A0A645AYG7</accession>
<keyword evidence="5 11" id="KW-0812">Transmembrane</keyword>
<keyword evidence="9 11" id="KW-0472">Membrane</keyword>
<evidence type="ECO:0000256" key="10">
    <source>
        <dbReference type="ARBA" id="ARBA00023310"/>
    </source>
</evidence>
<dbReference type="PANTHER" id="PTHR11410">
    <property type="entry name" value="ATP SYNTHASE SUBUNIT A"/>
    <property type="match status" value="1"/>
</dbReference>
<evidence type="ECO:0000256" key="2">
    <source>
        <dbReference type="ARBA" id="ARBA00006810"/>
    </source>
</evidence>
<evidence type="ECO:0000256" key="8">
    <source>
        <dbReference type="ARBA" id="ARBA00023065"/>
    </source>
</evidence>
<proteinExistence type="inferred from homology"/>
<feature type="transmembrane region" description="Helical" evidence="11">
    <location>
        <begin position="319"/>
        <end position="341"/>
    </location>
</feature>
<dbReference type="InterPro" id="IPR035908">
    <property type="entry name" value="F0_ATP_A_sf"/>
</dbReference>
<feature type="transmembrane region" description="Helical" evidence="11">
    <location>
        <begin position="180"/>
        <end position="200"/>
    </location>
</feature>
<evidence type="ECO:0000256" key="6">
    <source>
        <dbReference type="ARBA" id="ARBA00022781"/>
    </source>
</evidence>
<protein>
    <submittedName>
        <fullName evidence="12">ATP synthase subunit a</fullName>
    </submittedName>
</protein>
<comment type="subcellular location">
    <subcellularLocation>
        <location evidence="1">Membrane</location>
        <topology evidence="1">Multi-pass membrane protein</topology>
    </subcellularLocation>
</comment>
<dbReference type="GO" id="GO:0045259">
    <property type="term" value="C:proton-transporting ATP synthase complex"/>
    <property type="evidence" value="ECO:0007669"/>
    <property type="project" value="UniProtKB-KW"/>
</dbReference>
<evidence type="ECO:0000256" key="9">
    <source>
        <dbReference type="ARBA" id="ARBA00023136"/>
    </source>
</evidence>
<comment type="caution">
    <text evidence="12">The sequence shown here is derived from an EMBL/GenBank/DDBJ whole genome shotgun (WGS) entry which is preliminary data.</text>
</comment>
<keyword evidence="7 11" id="KW-1133">Transmembrane helix</keyword>
<evidence type="ECO:0000256" key="5">
    <source>
        <dbReference type="ARBA" id="ARBA00022692"/>
    </source>
</evidence>
<gene>
    <name evidence="12" type="primary">atpB_23</name>
    <name evidence="12" type="ORF">SDC9_102721</name>
</gene>
<dbReference type="Pfam" id="PF00119">
    <property type="entry name" value="ATP-synt_A"/>
    <property type="match status" value="1"/>
</dbReference>
<evidence type="ECO:0000256" key="4">
    <source>
        <dbReference type="ARBA" id="ARBA00022547"/>
    </source>
</evidence>
<dbReference type="PRINTS" id="PR00123">
    <property type="entry name" value="ATPASEA"/>
</dbReference>
<feature type="transmembrane region" description="Helical" evidence="11">
    <location>
        <begin position="250"/>
        <end position="272"/>
    </location>
</feature>
<keyword evidence="10" id="KW-0066">ATP synthesis</keyword>
<evidence type="ECO:0000313" key="12">
    <source>
        <dbReference type="EMBL" id="MPM55923.1"/>
    </source>
</evidence>
<dbReference type="SUPFAM" id="SSF81336">
    <property type="entry name" value="F1F0 ATP synthase subunit A"/>
    <property type="match status" value="1"/>
</dbReference>
<comment type="similarity">
    <text evidence="2">Belongs to the ATPase A chain family.</text>
</comment>
<feature type="transmembrane region" description="Helical" evidence="11">
    <location>
        <begin position="284"/>
        <end position="313"/>
    </location>
</feature>
<feature type="transmembrane region" description="Helical" evidence="11">
    <location>
        <begin position="121"/>
        <end position="139"/>
    </location>
</feature>
<organism evidence="12">
    <name type="scientific">bioreactor metagenome</name>
    <dbReference type="NCBI Taxonomy" id="1076179"/>
    <lineage>
        <taxon>unclassified sequences</taxon>
        <taxon>metagenomes</taxon>
        <taxon>ecological metagenomes</taxon>
    </lineage>
</organism>
<name>A0A645AYG7_9ZZZZ</name>
<feature type="transmembrane region" description="Helical" evidence="11">
    <location>
        <begin position="212"/>
        <end position="230"/>
    </location>
</feature>
<keyword evidence="4" id="KW-0138">CF(0)</keyword>
<dbReference type="InterPro" id="IPR045083">
    <property type="entry name" value="ATP_synth_F0_asu_bact/mt"/>
</dbReference>
<dbReference type="CDD" id="cd00310">
    <property type="entry name" value="ATP-synt_Fo_a_6"/>
    <property type="match status" value="1"/>
</dbReference>
<dbReference type="AlphaFoldDB" id="A0A645AYG7"/>
<evidence type="ECO:0000256" key="3">
    <source>
        <dbReference type="ARBA" id="ARBA00022448"/>
    </source>
</evidence>
<evidence type="ECO:0000256" key="11">
    <source>
        <dbReference type="SAM" id="Phobius"/>
    </source>
</evidence>
<evidence type="ECO:0000256" key="1">
    <source>
        <dbReference type="ARBA" id="ARBA00004141"/>
    </source>
</evidence>
<dbReference type="InterPro" id="IPR000568">
    <property type="entry name" value="ATP_synth_F0_asu"/>
</dbReference>
<dbReference type="EMBL" id="VSSQ01015503">
    <property type="protein sequence ID" value="MPM55923.1"/>
    <property type="molecule type" value="Genomic_DNA"/>
</dbReference>
<sequence length="347" mass="39178">MRMKDNKKRSVLFLLFLIIAGLGKTMSQEVNVGEIVFSHIKDSYEWHITQWDNKEIAIPLPVIVHSPERGWFVFPSSELSHGKAYNGFFIASSGAYEGKILERNTAGDEIRPFDLSITKNVLGLMLSTFILLFIVLKLANWYKNKPLEAPSGWKGMIEMLILFIKDGVIKENIGDDYLKYTTYLLTVFFFILINNLMGLIPIFPFGANVSGNIAFTMVLALSAFVVVSVAGTKHYWKEIYWPDTPLFLKFPIPIMPFVEIFGVFTKPFSLMIRLFANIMAGHTIILGLTCLIFVTVSLGVVVHSGMTVFSVLLTVFMNFIELLVACIQAYIFTMLAAVYIGQARVRH</sequence>
<dbReference type="HAMAP" id="MF_01393">
    <property type="entry name" value="ATP_synth_a_bact"/>
    <property type="match status" value="1"/>
</dbReference>
<keyword evidence="3" id="KW-0813">Transport</keyword>
<dbReference type="Gene3D" id="1.20.120.220">
    <property type="entry name" value="ATP synthase, F0 complex, subunit A"/>
    <property type="match status" value="1"/>
</dbReference>